<proteinExistence type="predicted"/>
<sequence length="255" mass="27844">MVVRCGGGGDELPHRAVVEALDEPEVQKPDPAIGEEQAVAGVRVAVEQSVAERAVEVEAHEDLACAVSLLLRERCPRVSEALAFNVFGDQHALPAQVFDHGRHDHKRMVMVNAGHLRVVGRLQLVVEFLADALPDLVGDRSRVDAGRDRAEELQAELEVAQVGVHRFGDAGVLDLDRNVATVAQATSVHLPDRGRGHRRFVDVGEDVADLAAEVGFDDLGDRAKGDRLGVVLERRQRRLELRPDLFRNEPEVDGA</sequence>
<dbReference type="Proteomes" id="UP001058860">
    <property type="component" value="Chromosome"/>
</dbReference>
<keyword evidence="2" id="KW-1185">Reference proteome</keyword>
<dbReference type="EMBL" id="CP088295">
    <property type="protein sequence ID" value="UUY05175.1"/>
    <property type="molecule type" value="Genomic_DNA"/>
</dbReference>
<evidence type="ECO:0000313" key="1">
    <source>
        <dbReference type="EMBL" id="UUY05175.1"/>
    </source>
</evidence>
<organism evidence="1 2">
    <name type="scientific">Svornostia abyssi</name>
    <dbReference type="NCBI Taxonomy" id="2898438"/>
    <lineage>
        <taxon>Bacteria</taxon>
        <taxon>Bacillati</taxon>
        <taxon>Actinomycetota</taxon>
        <taxon>Thermoleophilia</taxon>
        <taxon>Solirubrobacterales</taxon>
        <taxon>Baekduiaceae</taxon>
        <taxon>Svornostia</taxon>
    </lineage>
</organism>
<name>A0ABY5PKU2_9ACTN</name>
<reference evidence="2" key="1">
    <citation type="submission" date="2021-11" db="EMBL/GenBank/DDBJ databases">
        <title>Cultivation dependent microbiological survey of springs from the worlds oldest radium mine currently devoted to the extraction of radon-saturated water.</title>
        <authorList>
            <person name="Kapinusova G."/>
            <person name="Smrhova T."/>
            <person name="Strejcek M."/>
            <person name="Suman J."/>
            <person name="Jani K."/>
            <person name="Pajer P."/>
            <person name="Uhlik O."/>
        </authorList>
    </citation>
    <scope>NUCLEOTIDE SEQUENCE [LARGE SCALE GENOMIC DNA]</scope>
    <source>
        <strain evidence="2">J379</strain>
    </source>
</reference>
<gene>
    <name evidence="1" type="ORF">LRS13_06510</name>
</gene>
<evidence type="ECO:0000313" key="2">
    <source>
        <dbReference type="Proteomes" id="UP001058860"/>
    </source>
</evidence>
<accession>A0ABY5PKU2</accession>
<protein>
    <submittedName>
        <fullName evidence="1">Uncharacterized protein</fullName>
    </submittedName>
</protein>